<dbReference type="STRING" id="161355.PS9374_06592"/>
<dbReference type="AlphaFoldDB" id="A0A161MF54"/>
<evidence type="ECO:0000256" key="2">
    <source>
        <dbReference type="SAM" id="MobiDB-lite"/>
    </source>
</evidence>
<evidence type="ECO:0000256" key="1">
    <source>
        <dbReference type="ARBA" id="ARBA00006754"/>
    </source>
</evidence>
<dbReference type="OrthoDB" id="5241664at2"/>
<sequence length="434" mass="44447">MDGAARVPADLLGGHPRMLSEAAATGRLPGREALDGYRAAGARAAELGLPLRELVDAALGMAEPVVSGSSDPGSSAPGASGLRGSGSDPAASGPAWPGPSGEGQAEGAAPAVLSALRRAVSALMEGYENAQRLAIRQEEAARREFVDDLLHGRADRLAERAEHFGLRLAESYVVAVARPAGSVRAGGGPAPIGPGRAGTGSGGTGAEPGGKAVAPDAAGNPGLRDGDPVARRIEEALVARFGSHNVLVAVRDGLLVCVAPGSLSAATGEFTHHVRQAFEPGWCVGVGRAHRGPGGVVASYREAGNAIELGDRLGLRAPVLKAADLLVFPVLLRDREAIDDLVTTVLSPLLEARGGPEPLLDTLEAVFAVQGNQAAAARRLGVSTRAVTYRLERIRRLTGFSPDDPTQRFTLETAVLGARLLDWPAQPLGPPARA</sequence>
<name>A0A161MF54_9ACTN</name>
<evidence type="ECO:0000259" key="4">
    <source>
        <dbReference type="Pfam" id="PF17853"/>
    </source>
</evidence>
<dbReference type="InterPro" id="IPR025736">
    <property type="entry name" value="PucR_C-HTH_dom"/>
</dbReference>
<evidence type="ECO:0000313" key="5">
    <source>
        <dbReference type="EMBL" id="GAT70903.1"/>
    </source>
</evidence>
<evidence type="ECO:0000259" key="3">
    <source>
        <dbReference type="Pfam" id="PF13556"/>
    </source>
</evidence>
<dbReference type="Pfam" id="PF17853">
    <property type="entry name" value="GGDEF_2"/>
    <property type="match status" value="1"/>
</dbReference>
<dbReference type="EMBL" id="BDCX01000020">
    <property type="protein sequence ID" value="GAT70903.1"/>
    <property type="molecule type" value="Genomic_DNA"/>
</dbReference>
<dbReference type="InterPro" id="IPR051448">
    <property type="entry name" value="CdaR-like_regulators"/>
</dbReference>
<reference evidence="5 6" key="1">
    <citation type="journal article" date="2016" name="Genome Announc.">
        <title>Draft Genome Sequence of Planomonospora sphaerica JCM9374, a Rare Actinomycete.</title>
        <authorList>
            <person name="Dohra H."/>
            <person name="Suzuki T."/>
            <person name="Inoue Y."/>
            <person name="Kodani S."/>
        </authorList>
    </citation>
    <scope>NUCLEOTIDE SEQUENCE [LARGE SCALE GENOMIC DNA]</scope>
    <source>
        <strain evidence="5 6">JCM 9374</strain>
    </source>
</reference>
<feature type="region of interest" description="Disordered" evidence="2">
    <location>
        <begin position="184"/>
        <end position="226"/>
    </location>
</feature>
<gene>
    <name evidence="5" type="ORF">PS9374_06592</name>
</gene>
<keyword evidence="6" id="KW-1185">Reference proteome</keyword>
<feature type="domain" description="PucR C-terminal helix-turn-helix" evidence="3">
    <location>
        <begin position="359"/>
        <end position="415"/>
    </location>
</feature>
<dbReference type="PANTHER" id="PTHR33744">
    <property type="entry name" value="CARBOHYDRATE DIACID REGULATOR"/>
    <property type="match status" value="1"/>
</dbReference>
<proteinExistence type="inferred from homology"/>
<protein>
    <submittedName>
        <fullName evidence="5">PucR family transcriptional regulator</fullName>
    </submittedName>
</protein>
<comment type="caution">
    <text evidence="5">The sequence shown here is derived from an EMBL/GenBank/DDBJ whole genome shotgun (WGS) entry which is preliminary data.</text>
</comment>
<feature type="compositionally biased region" description="Gly residues" evidence="2">
    <location>
        <begin position="184"/>
        <end position="208"/>
    </location>
</feature>
<dbReference type="Proteomes" id="UP000077701">
    <property type="component" value="Unassembled WGS sequence"/>
</dbReference>
<feature type="domain" description="CdaR GGDEF-like" evidence="4">
    <location>
        <begin position="154"/>
        <end position="308"/>
    </location>
</feature>
<feature type="region of interest" description="Disordered" evidence="2">
    <location>
        <begin position="65"/>
        <end position="109"/>
    </location>
</feature>
<dbReference type="Gene3D" id="1.10.10.2840">
    <property type="entry name" value="PucR C-terminal helix-turn-helix domain"/>
    <property type="match status" value="1"/>
</dbReference>
<dbReference type="InterPro" id="IPR042070">
    <property type="entry name" value="PucR_C-HTH_sf"/>
</dbReference>
<accession>A0A161MF54</accession>
<comment type="similarity">
    <text evidence="1">Belongs to the CdaR family.</text>
</comment>
<dbReference type="Pfam" id="PF13556">
    <property type="entry name" value="HTH_30"/>
    <property type="match status" value="1"/>
</dbReference>
<feature type="compositionally biased region" description="Low complexity" evidence="2">
    <location>
        <begin position="67"/>
        <end position="103"/>
    </location>
</feature>
<dbReference type="InterPro" id="IPR041522">
    <property type="entry name" value="CdaR_GGDEF"/>
</dbReference>
<reference evidence="6" key="2">
    <citation type="submission" date="2016-04" db="EMBL/GenBank/DDBJ databases">
        <title>Planomonospora sphaerica JCM9374 whole genome shotgun sequence.</title>
        <authorList>
            <person name="Suzuki T."/>
            <person name="Dohra H."/>
            <person name="Kodani S."/>
        </authorList>
    </citation>
    <scope>NUCLEOTIDE SEQUENCE [LARGE SCALE GENOMIC DNA]</scope>
    <source>
        <strain evidence="6">JCM 9374</strain>
    </source>
</reference>
<organism evidence="5 6">
    <name type="scientific">Planomonospora sphaerica</name>
    <dbReference type="NCBI Taxonomy" id="161355"/>
    <lineage>
        <taxon>Bacteria</taxon>
        <taxon>Bacillati</taxon>
        <taxon>Actinomycetota</taxon>
        <taxon>Actinomycetes</taxon>
        <taxon>Streptosporangiales</taxon>
        <taxon>Streptosporangiaceae</taxon>
        <taxon>Planomonospora</taxon>
    </lineage>
</organism>
<dbReference type="PANTHER" id="PTHR33744:SF1">
    <property type="entry name" value="DNA-BINDING TRANSCRIPTIONAL ACTIVATOR ADER"/>
    <property type="match status" value="1"/>
</dbReference>
<dbReference type="RefSeq" id="WP_068903580.1">
    <property type="nucleotide sequence ID" value="NZ_BDCX01000020.1"/>
</dbReference>
<evidence type="ECO:0000313" key="6">
    <source>
        <dbReference type="Proteomes" id="UP000077701"/>
    </source>
</evidence>